<protein>
    <submittedName>
        <fullName evidence="9">HlyD family efflux transporter periplasmic adaptor subunit</fullName>
    </submittedName>
</protein>
<dbReference type="SUPFAM" id="SSF111369">
    <property type="entry name" value="HlyD-like secretion proteins"/>
    <property type="match status" value="1"/>
</dbReference>
<dbReference type="Gene3D" id="2.40.30.170">
    <property type="match status" value="1"/>
</dbReference>
<evidence type="ECO:0000256" key="3">
    <source>
        <dbReference type="ARBA" id="ARBA00022989"/>
    </source>
</evidence>
<dbReference type="EMBL" id="DSFC01000089">
    <property type="protein sequence ID" value="HEV09076.1"/>
    <property type="molecule type" value="Genomic_DNA"/>
</dbReference>
<keyword evidence="5" id="KW-0175">Coiled coil</keyword>
<organism evidence="9">
    <name type="scientific">Sulfurihydrogenibium azorense</name>
    <dbReference type="NCBI Taxonomy" id="309806"/>
    <lineage>
        <taxon>Bacteria</taxon>
        <taxon>Pseudomonadati</taxon>
        <taxon>Aquificota</taxon>
        <taxon>Aquificia</taxon>
        <taxon>Aquificales</taxon>
        <taxon>Hydrogenothermaceae</taxon>
        <taxon>Sulfurihydrogenibium</taxon>
    </lineage>
</organism>
<dbReference type="AlphaFoldDB" id="A0A831YDW5"/>
<dbReference type="InterPro" id="IPR058634">
    <property type="entry name" value="AaeA-lik-b-barrel"/>
</dbReference>
<dbReference type="GO" id="GO:1990961">
    <property type="term" value="P:xenobiotic detoxification by transmembrane export across the plasma membrane"/>
    <property type="evidence" value="ECO:0007669"/>
    <property type="project" value="InterPro"/>
</dbReference>
<dbReference type="GO" id="GO:0019898">
    <property type="term" value="C:extrinsic component of membrane"/>
    <property type="evidence" value="ECO:0007669"/>
    <property type="project" value="InterPro"/>
</dbReference>
<keyword evidence="4 6" id="KW-0472">Membrane</keyword>
<dbReference type="GO" id="GO:1990195">
    <property type="term" value="C:macrolide transmembrane transporter complex"/>
    <property type="evidence" value="ECO:0007669"/>
    <property type="project" value="InterPro"/>
</dbReference>
<evidence type="ECO:0000256" key="2">
    <source>
        <dbReference type="ARBA" id="ARBA00022692"/>
    </source>
</evidence>
<feature type="coiled-coil region" evidence="5">
    <location>
        <begin position="88"/>
        <end position="192"/>
    </location>
</feature>
<dbReference type="Pfam" id="PF25963">
    <property type="entry name" value="Beta-barrel_AAEA"/>
    <property type="match status" value="1"/>
</dbReference>
<evidence type="ECO:0000256" key="5">
    <source>
        <dbReference type="SAM" id="Coils"/>
    </source>
</evidence>
<feature type="transmembrane region" description="Helical" evidence="6">
    <location>
        <begin position="6"/>
        <end position="25"/>
    </location>
</feature>
<dbReference type="PANTHER" id="PTHR30386">
    <property type="entry name" value="MEMBRANE FUSION SUBUNIT OF EMRAB-TOLC MULTIDRUG EFFLUX PUMP"/>
    <property type="match status" value="1"/>
</dbReference>
<dbReference type="Gene3D" id="6.10.140.1990">
    <property type="match status" value="1"/>
</dbReference>
<dbReference type="Pfam" id="PF25917">
    <property type="entry name" value="BSH_RND"/>
    <property type="match status" value="1"/>
</dbReference>
<sequence length="378" mass="42866">MNSKGKTIGIVIVVILLLVFIVYAVKWINHRMKYAITDAVFVETDYMSNVGFNRVSGKIIQLYKKEGDEVKSNEVIAKIDDTDYKLQLESLKNEIQALVYQKQQLENQLQRVSKETDINENISKLTVEELNKKLQSLQAQKEQIQAQINLAQKDEERYKNLLEKGLVPKRKYEEIATNLEVLNKQKLALEKSISEIKVSIEKSKQSVEYSKTQREITKEIQDQINALNSQIESLNKKKEDLENMISYTELKAPYNGIIAKKYVSIGDIVKAGQPIYAIVKSDSFYIKVLLEETKLDGVKVGNKAYITLDAYPNEKFEGVVESIDIASAAKFALVPRDISAGEFTKLAQRIPVKIKITKGNKSLLRVGLGGEVEIEKSK</sequence>
<keyword evidence="2 6" id="KW-0812">Transmembrane</keyword>
<feature type="domain" description="Multidrug resistance protein MdtA-like barrel-sandwich hybrid" evidence="7">
    <location>
        <begin position="54"/>
        <end position="279"/>
    </location>
</feature>
<evidence type="ECO:0000259" key="8">
    <source>
        <dbReference type="Pfam" id="PF25963"/>
    </source>
</evidence>
<feature type="coiled-coil region" evidence="5">
    <location>
        <begin position="217"/>
        <end position="251"/>
    </location>
</feature>
<reference evidence="9" key="1">
    <citation type="journal article" date="2020" name="mSystems">
        <title>Genome- and Community-Level Interaction Insights into Carbon Utilization and Element Cycling Functions of Hydrothermarchaeota in Hydrothermal Sediment.</title>
        <authorList>
            <person name="Zhou Z."/>
            <person name="Liu Y."/>
            <person name="Xu W."/>
            <person name="Pan J."/>
            <person name="Luo Z.H."/>
            <person name="Li M."/>
        </authorList>
    </citation>
    <scope>NUCLEOTIDE SEQUENCE [LARGE SCALE GENOMIC DNA]</scope>
    <source>
        <strain evidence="9">SpSt-1257</strain>
    </source>
</reference>
<keyword evidence="3 6" id="KW-1133">Transmembrane helix</keyword>
<dbReference type="InterPro" id="IPR030190">
    <property type="entry name" value="MacA_alpha-hairpin_sf"/>
</dbReference>
<proteinExistence type="predicted"/>
<dbReference type="Proteomes" id="UP000885621">
    <property type="component" value="Unassembled WGS sequence"/>
</dbReference>
<dbReference type="PANTHER" id="PTHR30386:SF26">
    <property type="entry name" value="TRANSPORT PROTEIN COMB"/>
    <property type="match status" value="1"/>
</dbReference>
<dbReference type="InterPro" id="IPR050739">
    <property type="entry name" value="MFP"/>
</dbReference>
<comment type="caution">
    <text evidence="9">The sequence shown here is derived from an EMBL/GenBank/DDBJ whole genome shotgun (WGS) entry which is preliminary data.</text>
</comment>
<accession>A0A831YDW5</accession>
<name>A0A831YDW5_9AQUI</name>
<dbReference type="PRINTS" id="PR01490">
    <property type="entry name" value="RTXTOXIND"/>
</dbReference>
<evidence type="ECO:0000259" key="7">
    <source>
        <dbReference type="Pfam" id="PF25917"/>
    </source>
</evidence>
<feature type="domain" description="p-hydroxybenzoic acid efflux pump subunit AaeA-like beta-barrel" evidence="8">
    <location>
        <begin position="283"/>
        <end position="367"/>
    </location>
</feature>
<evidence type="ECO:0000256" key="6">
    <source>
        <dbReference type="SAM" id="Phobius"/>
    </source>
</evidence>
<dbReference type="Gene3D" id="2.40.50.100">
    <property type="match status" value="1"/>
</dbReference>
<gene>
    <name evidence="9" type="ORF">ENO34_01600</name>
</gene>
<dbReference type="InterPro" id="IPR058625">
    <property type="entry name" value="MdtA-like_BSH"/>
</dbReference>
<evidence type="ECO:0000256" key="4">
    <source>
        <dbReference type="ARBA" id="ARBA00023136"/>
    </source>
</evidence>
<evidence type="ECO:0000313" key="9">
    <source>
        <dbReference type="EMBL" id="HEV09076.1"/>
    </source>
</evidence>
<evidence type="ECO:0000256" key="1">
    <source>
        <dbReference type="ARBA" id="ARBA00004167"/>
    </source>
</evidence>
<comment type="subcellular location">
    <subcellularLocation>
        <location evidence="1">Membrane</location>
        <topology evidence="1">Single-pass membrane protein</topology>
    </subcellularLocation>
</comment>